<keyword evidence="1" id="KW-0812">Transmembrane</keyword>
<evidence type="ECO:0000313" key="4">
    <source>
        <dbReference type="Proteomes" id="UP000644507"/>
    </source>
</evidence>
<name>A0A918TKJ1_9BACT</name>
<sequence>MREELKWSGLEWTATARERWDRFLNARVKADCLGEEGGTDLREDLTLHLLEELAGEGSRMVTHSRVDLAIARLGGMPETDSTEDFASYPKKSRALAHGALSAFTVLFGVVFPLGVFGLELLTGFCGSVFFDPLGTWWHVLLVAFVVASNWWLMSKRSREVEPRWRALSAGASLGISAFYALLFVPLVPISFMALLAFGMGLISLTPVLSFMATRRITRRQSGWGTAEWKTWWKRGLFGAIAMILILEVPSLWTRVALERSLSQKESVSQSGVSQLRLWHSEKTLLRACYEGNRGTTMSTDISGWLMDGWQLMLPFLWQEPFRDFDSGEVRSVFYRVTGKQFNAVPPPKFVAKASFMGADRGDWSEFQWDEHLGGEEVAVRISGLDLVDSRMDGHLDGNSALAYQEWTLVFRNKNRNAQEARMQVLLPEEGVVSRVTLWVNGEPREAAFASKSQVRAAYQSVAVVQQRDPVLVTASGPGRVLVQCFPVPPNGGEIKIRIGMTAPLHQGKVAMPMLLERNFGIEPDLETAVWVQAPDPFSYQGKTASHRDGPGQSLQLRLTSDSFLKEGAFLTTAKSPAPVVWCRDPFALQGEEQLTRQWVEDQEPALKQCIVVVDGSVSVGPFAEKLTALLESLGEGVTTVIADDGVNLDGLAKYRFRGGRDNGPALEWALRKAREAEESAVVWLHGPQPMSSASEESFAQLLERGWEEVPLYSVALRPGGNRLLEKLHRFRCVQTGPRLSGGLDDLQSWLTQLVKGGPRTTAEWSREAINSNPENIAGVKVWDQLARYWAAEKVRTGSRQQTADRDSIAFAAEYQLVTAYSGAVVLETAQQFEDHGLEPVDPSTTPKVPSTPEPGTWLLLLIGGTMAATRRRRSGS</sequence>
<keyword evidence="1" id="KW-0472">Membrane</keyword>
<feature type="transmembrane region" description="Helical" evidence="1">
    <location>
        <begin position="189"/>
        <end position="210"/>
    </location>
</feature>
<protein>
    <recommendedName>
        <fullName evidence="2">VIT domain-containing protein</fullName>
    </recommendedName>
</protein>
<keyword evidence="4" id="KW-1185">Reference proteome</keyword>
<gene>
    <name evidence="3" type="ORF">GCM10007100_09510</name>
</gene>
<evidence type="ECO:0000256" key="1">
    <source>
        <dbReference type="SAM" id="Phobius"/>
    </source>
</evidence>
<evidence type="ECO:0000259" key="2">
    <source>
        <dbReference type="PROSITE" id="PS51468"/>
    </source>
</evidence>
<dbReference type="Pfam" id="PF08487">
    <property type="entry name" value="VIT"/>
    <property type="match status" value="1"/>
</dbReference>
<dbReference type="InterPro" id="IPR013424">
    <property type="entry name" value="Ice-binding_C"/>
</dbReference>
<feature type="transmembrane region" description="Helical" evidence="1">
    <location>
        <begin position="231"/>
        <end position="252"/>
    </location>
</feature>
<dbReference type="EMBL" id="BMXI01000003">
    <property type="protein sequence ID" value="GHC46099.1"/>
    <property type="molecule type" value="Genomic_DNA"/>
</dbReference>
<reference evidence="3" key="2">
    <citation type="submission" date="2020-09" db="EMBL/GenBank/DDBJ databases">
        <authorList>
            <person name="Sun Q."/>
            <person name="Kim S."/>
        </authorList>
    </citation>
    <scope>NUCLEOTIDE SEQUENCE</scope>
    <source>
        <strain evidence="3">KCTC 12988</strain>
    </source>
</reference>
<keyword evidence="1" id="KW-1133">Transmembrane helix</keyword>
<organism evidence="3 4">
    <name type="scientific">Roseibacillus persicicus</name>
    <dbReference type="NCBI Taxonomy" id="454148"/>
    <lineage>
        <taxon>Bacteria</taxon>
        <taxon>Pseudomonadati</taxon>
        <taxon>Verrucomicrobiota</taxon>
        <taxon>Verrucomicrobiia</taxon>
        <taxon>Verrucomicrobiales</taxon>
        <taxon>Verrucomicrobiaceae</taxon>
        <taxon>Roseibacillus</taxon>
    </lineage>
</organism>
<reference evidence="3" key="1">
    <citation type="journal article" date="2014" name="Int. J. Syst. Evol. Microbiol.">
        <title>Complete genome sequence of Corynebacterium casei LMG S-19264T (=DSM 44701T), isolated from a smear-ripened cheese.</title>
        <authorList>
            <consortium name="US DOE Joint Genome Institute (JGI-PGF)"/>
            <person name="Walter F."/>
            <person name="Albersmeier A."/>
            <person name="Kalinowski J."/>
            <person name="Ruckert C."/>
        </authorList>
    </citation>
    <scope>NUCLEOTIDE SEQUENCE</scope>
    <source>
        <strain evidence="3">KCTC 12988</strain>
    </source>
</reference>
<dbReference type="RefSeq" id="WP_189567823.1">
    <property type="nucleotide sequence ID" value="NZ_BMXI01000003.1"/>
</dbReference>
<dbReference type="Proteomes" id="UP000644507">
    <property type="component" value="Unassembled WGS sequence"/>
</dbReference>
<accession>A0A918TKJ1</accession>
<feature type="transmembrane region" description="Helical" evidence="1">
    <location>
        <begin position="94"/>
        <end position="115"/>
    </location>
</feature>
<comment type="caution">
    <text evidence="3">The sequence shown here is derived from an EMBL/GenBank/DDBJ whole genome shotgun (WGS) entry which is preliminary data.</text>
</comment>
<evidence type="ECO:0000313" key="3">
    <source>
        <dbReference type="EMBL" id="GHC46099.1"/>
    </source>
</evidence>
<feature type="transmembrane region" description="Helical" evidence="1">
    <location>
        <begin position="135"/>
        <end position="152"/>
    </location>
</feature>
<dbReference type="PROSITE" id="PS51468">
    <property type="entry name" value="VIT"/>
    <property type="match status" value="1"/>
</dbReference>
<dbReference type="InterPro" id="IPR013694">
    <property type="entry name" value="VIT"/>
</dbReference>
<feature type="domain" description="VIT" evidence="2">
    <location>
        <begin position="372"/>
        <end position="502"/>
    </location>
</feature>
<feature type="transmembrane region" description="Helical" evidence="1">
    <location>
        <begin position="164"/>
        <end position="183"/>
    </location>
</feature>
<dbReference type="AlphaFoldDB" id="A0A918TKJ1"/>
<proteinExistence type="predicted"/>
<dbReference type="NCBIfam" id="TIGR02595">
    <property type="entry name" value="PEP_CTERM"/>
    <property type="match status" value="1"/>
</dbReference>